<dbReference type="EMBL" id="JARIHO010000006">
    <property type="protein sequence ID" value="KAJ7359578.1"/>
    <property type="molecule type" value="Genomic_DNA"/>
</dbReference>
<evidence type="ECO:0000313" key="2">
    <source>
        <dbReference type="EMBL" id="KAJ7359578.1"/>
    </source>
</evidence>
<sequence length="248" mass="25243">MGPSSASVAPQSLHLRSKCARRAPSKLVQKPSSKERFFPASSDYSSTPSASTTTIEKMKYFSSLVVLSLGLSAATSPVPSPDTTEVAIRDTDPNTSVVPLTLFALFQTLEEAVTGLTPTLLAIVASAGPEGQLPTSSVVPLLDQLTDALNTATGQLSTNAPGDMGANDEDLANLINEILDDVNTALNTLVPKLGLDGLLTPVDAAVSGLLTSLDASLVPGLLATLQPLLVGLGGVVGGLLAGLNLSGL</sequence>
<keyword evidence="3" id="KW-1185">Reference proteome</keyword>
<feature type="compositionally biased region" description="Low complexity" evidence="1">
    <location>
        <begin position="39"/>
        <end position="50"/>
    </location>
</feature>
<evidence type="ECO:0000313" key="3">
    <source>
        <dbReference type="Proteomes" id="UP001218218"/>
    </source>
</evidence>
<comment type="caution">
    <text evidence="2">The sequence shown here is derived from an EMBL/GenBank/DDBJ whole genome shotgun (WGS) entry which is preliminary data.</text>
</comment>
<gene>
    <name evidence="2" type="ORF">DFH08DRAFT_952694</name>
</gene>
<evidence type="ECO:0000256" key="1">
    <source>
        <dbReference type="SAM" id="MobiDB-lite"/>
    </source>
</evidence>
<dbReference type="AlphaFoldDB" id="A0AAD7F076"/>
<proteinExistence type="predicted"/>
<reference evidence="2" key="1">
    <citation type="submission" date="2023-03" db="EMBL/GenBank/DDBJ databases">
        <title>Massive genome expansion in bonnet fungi (Mycena s.s.) driven by repeated elements and novel gene families across ecological guilds.</title>
        <authorList>
            <consortium name="Lawrence Berkeley National Laboratory"/>
            <person name="Harder C.B."/>
            <person name="Miyauchi S."/>
            <person name="Viragh M."/>
            <person name="Kuo A."/>
            <person name="Thoen E."/>
            <person name="Andreopoulos B."/>
            <person name="Lu D."/>
            <person name="Skrede I."/>
            <person name="Drula E."/>
            <person name="Henrissat B."/>
            <person name="Morin E."/>
            <person name="Kohler A."/>
            <person name="Barry K."/>
            <person name="LaButti K."/>
            <person name="Morin E."/>
            <person name="Salamov A."/>
            <person name="Lipzen A."/>
            <person name="Mereny Z."/>
            <person name="Hegedus B."/>
            <person name="Baldrian P."/>
            <person name="Stursova M."/>
            <person name="Weitz H."/>
            <person name="Taylor A."/>
            <person name="Grigoriev I.V."/>
            <person name="Nagy L.G."/>
            <person name="Martin F."/>
            <person name="Kauserud H."/>
        </authorList>
    </citation>
    <scope>NUCLEOTIDE SEQUENCE</scope>
    <source>
        <strain evidence="2">CBHHK002</strain>
    </source>
</reference>
<dbReference type="Proteomes" id="UP001218218">
    <property type="component" value="Unassembled WGS sequence"/>
</dbReference>
<accession>A0AAD7F076</accession>
<name>A0AAD7F076_9AGAR</name>
<feature type="region of interest" description="Disordered" evidence="1">
    <location>
        <begin position="20"/>
        <end position="50"/>
    </location>
</feature>
<organism evidence="2 3">
    <name type="scientific">Mycena albidolilacea</name>
    <dbReference type="NCBI Taxonomy" id="1033008"/>
    <lineage>
        <taxon>Eukaryota</taxon>
        <taxon>Fungi</taxon>
        <taxon>Dikarya</taxon>
        <taxon>Basidiomycota</taxon>
        <taxon>Agaricomycotina</taxon>
        <taxon>Agaricomycetes</taxon>
        <taxon>Agaricomycetidae</taxon>
        <taxon>Agaricales</taxon>
        <taxon>Marasmiineae</taxon>
        <taxon>Mycenaceae</taxon>
        <taxon>Mycena</taxon>
    </lineage>
</organism>
<protein>
    <submittedName>
        <fullName evidence="2">Uncharacterized protein</fullName>
    </submittedName>
</protein>